<evidence type="ECO:0000313" key="2">
    <source>
        <dbReference type="EMBL" id="QNR25535.1"/>
    </source>
</evidence>
<feature type="signal peptide" evidence="1">
    <location>
        <begin position="1"/>
        <end position="22"/>
    </location>
</feature>
<dbReference type="AlphaFoldDB" id="A0A7H0VII7"/>
<dbReference type="KEGG" id="chyd:H4K34_06755"/>
<feature type="chain" id="PRO_5028898421" description="Porin" evidence="1">
    <location>
        <begin position="23"/>
        <end position="423"/>
    </location>
</feature>
<dbReference type="Proteomes" id="UP000516305">
    <property type="component" value="Chromosome"/>
</dbReference>
<evidence type="ECO:0000313" key="3">
    <source>
        <dbReference type="Proteomes" id="UP000516305"/>
    </source>
</evidence>
<keyword evidence="3" id="KW-1185">Reference proteome</keyword>
<dbReference type="SUPFAM" id="SSF56935">
    <property type="entry name" value="Porins"/>
    <property type="match status" value="1"/>
</dbReference>
<dbReference type="EMBL" id="CP060139">
    <property type="protein sequence ID" value="QNR25535.1"/>
    <property type="molecule type" value="Genomic_DNA"/>
</dbReference>
<proteinExistence type="predicted"/>
<gene>
    <name evidence="2" type="ORF">H4K34_06755</name>
</gene>
<reference evidence="2 3" key="1">
    <citation type="submission" date="2020-08" db="EMBL/GenBank/DDBJ databases">
        <title>Croceimicrobium hydrocarbonivorans gen. nov., sp. nov., a novel marine bacterium isolated from a bacterial consortium that degrades polyethylene terephthalate.</title>
        <authorList>
            <person name="Liu R."/>
        </authorList>
    </citation>
    <scope>NUCLEOTIDE SEQUENCE [LARGE SCALE GENOMIC DNA]</scope>
    <source>
        <strain evidence="2 3">A20-9</strain>
    </source>
</reference>
<evidence type="ECO:0000256" key="1">
    <source>
        <dbReference type="SAM" id="SignalP"/>
    </source>
</evidence>
<dbReference type="RefSeq" id="WP_210760062.1">
    <property type="nucleotide sequence ID" value="NZ_CP060139.1"/>
</dbReference>
<sequence length="423" mass="47628">MKSLTKLGAVLSFVLVSVSAFAQFDNRDIQQYRYRDFRGINQFEALNSDIAYDGFKVRLGGAFAVQMQALSHSTESTVDTLITIGNNFNLPTANLDVDVALADGMRMHLRTYLSSRRHPESWVKGGYIQISNLNWLSQDLLENVMDFTTIKIGMMEVNYGDYHFRRTDNARAIYNPFVGNMIMDAFNTEAGAEIYFTPGDFLVMIGATNGKLNQSVATNNKNTPVFLGKAGWDKQMNEDLRMRLTGSFYTTANGNTNYIYFGDRTGSRYYLVMEDQGANPTDNPRSGRWNPTFVNQVTSIMINPFVKYKGLEFFGAYETASGKLSAETETRTYTQIYGELVYRFGADEKFYAGARYNTVTGPQAFSTDDINITRFAVAAGWFMTPNVMMKAEYVNQSYSDFDPTSIYHNGNFNGAVLEATISF</sequence>
<organism evidence="2 3">
    <name type="scientific">Croceimicrobium hydrocarbonivorans</name>
    <dbReference type="NCBI Taxonomy" id="2761580"/>
    <lineage>
        <taxon>Bacteria</taxon>
        <taxon>Pseudomonadati</taxon>
        <taxon>Bacteroidota</taxon>
        <taxon>Flavobacteriia</taxon>
        <taxon>Flavobacteriales</taxon>
        <taxon>Owenweeksiaceae</taxon>
        <taxon>Croceimicrobium</taxon>
    </lineage>
</organism>
<name>A0A7H0VII7_9FLAO</name>
<accession>A0A7H0VII7</accession>
<evidence type="ECO:0008006" key="4">
    <source>
        <dbReference type="Google" id="ProtNLM"/>
    </source>
</evidence>
<keyword evidence="1" id="KW-0732">Signal</keyword>
<protein>
    <recommendedName>
        <fullName evidence="4">Porin</fullName>
    </recommendedName>
</protein>